<dbReference type="EMBL" id="FOAZ01000007">
    <property type="protein sequence ID" value="SEL29248.1"/>
    <property type="molecule type" value="Genomic_DNA"/>
</dbReference>
<dbReference type="STRING" id="235985.SAMN05414137_107161"/>
<feature type="signal peptide" evidence="1">
    <location>
        <begin position="1"/>
        <end position="29"/>
    </location>
</feature>
<keyword evidence="1" id="KW-0732">Signal</keyword>
<keyword evidence="3" id="KW-1185">Reference proteome</keyword>
<name>A0A1H7P1Q0_STRJI</name>
<evidence type="ECO:0000313" key="2">
    <source>
        <dbReference type="EMBL" id="SEL29248.1"/>
    </source>
</evidence>
<accession>A0A1H7P1Q0</accession>
<dbReference type="AlphaFoldDB" id="A0A1H7P1Q0"/>
<protein>
    <submittedName>
        <fullName evidence="2">Uncharacterized protein</fullName>
    </submittedName>
</protein>
<dbReference type="eggNOG" id="ENOG5031TV3">
    <property type="taxonomic scope" value="Bacteria"/>
</dbReference>
<gene>
    <name evidence="2" type="ORF">SAMN05414137_107161</name>
</gene>
<organism evidence="2 3">
    <name type="scientific">Streptacidiphilus jiangxiensis</name>
    <dbReference type="NCBI Taxonomy" id="235985"/>
    <lineage>
        <taxon>Bacteria</taxon>
        <taxon>Bacillati</taxon>
        <taxon>Actinomycetota</taxon>
        <taxon>Actinomycetes</taxon>
        <taxon>Kitasatosporales</taxon>
        <taxon>Streptomycetaceae</taxon>
        <taxon>Streptacidiphilus</taxon>
    </lineage>
</organism>
<dbReference type="Proteomes" id="UP000183015">
    <property type="component" value="Unassembled WGS sequence"/>
</dbReference>
<evidence type="ECO:0000256" key="1">
    <source>
        <dbReference type="SAM" id="SignalP"/>
    </source>
</evidence>
<proteinExistence type="predicted"/>
<dbReference type="RefSeq" id="WP_052438318.1">
    <property type="nucleotide sequence ID" value="NZ_BBPN01000003.1"/>
</dbReference>
<feature type="chain" id="PRO_5010198322" evidence="1">
    <location>
        <begin position="30"/>
        <end position="210"/>
    </location>
</feature>
<dbReference type="OrthoDB" id="4237735at2"/>
<reference evidence="3" key="1">
    <citation type="submission" date="2016-10" db="EMBL/GenBank/DDBJ databases">
        <authorList>
            <person name="Varghese N."/>
        </authorList>
    </citation>
    <scope>NUCLEOTIDE SEQUENCE [LARGE SCALE GENOMIC DNA]</scope>
    <source>
        <strain evidence="3">DSM 45096 / BCRC 16803 / CGMCC 4.1857 / CIP 109030 / JCM 12277 / KCTC 19219 / NBRC 100920 / 33214</strain>
    </source>
</reference>
<sequence length="210" mass="22352">MNIRKIATLAGATVLALTAGVGLAGTAHAGTRGQQILLLNNTGYTSSFWVSGRDQNGNFAGGCFATTGYQTWVSGWWWTGNVTAAAYHGTTNCSGSAYTQTDAYIPTSSSNDWQAVADVVRSINGNNQMIEFFDNEHIANSVKVSGYNQGGMLVSNCWSTPGWDTQLNGWWWNGSVGIETYSSSNCGGTRNGYFTYQLGGVDGSWFGAAD</sequence>
<evidence type="ECO:0000313" key="3">
    <source>
        <dbReference type="Proteomes" id="UP000183015"/>
    </source>
</evidence>